<organism evidence="2 3">
    <name type="scientific">Roseimicrobium gellanilyticum</name>
    <dbReference type="NCBI Taxonomy" id="748857"/>
    <lineage>
        <taxon>Bacteria</taxon>
        <taxon>Pseudomonadati</taxon>
        <taxon>Verrucomicrobiota</taxon>
        <taxon>Verrucomicrobiia</taxon>
        <taxon>Verrucomicrobiales</taxon>
        <taxon>Verrucomicrobiaceae</taxon>
        <taxon>Roseimicrobium</taxon>
    </lineage>
</organism>
<gene>
    <name evidence="2" type="ORF">DES53_112114</name>
</gene>
<dbReference type="InterPro" id="IPR012912">
    <property type="entry name" value="Plasmid_pRiA4b_Orf3-like"/>
</dbReference>
<dbReference type="Gene3D" id="3.10.290.30">
    <property type="entry name" value="MM3350-like"/>
    <property type="match status" value="1"/>
</dbReference>
<evidence type="ECO:0000313" key="3">
    <source>
        <dbReference type="Proteomes" id="UP000253426"/>
    </source>
</evidence>
<dbReference type="InterPro" id="IPR024047">
    <property type="entry name" value="MM3350-like_sf"/>
</dbReference>
<dbReference type="EMBL" id="QNRR01000012">
    <property type="protein sequence ID" value="RBP38116.1"/>
    <property type="molecule type" value="Genomic_DNA"/>
</dbReference>
<dbReference type="Pfam" id="PF07929">
    <property type="entry name" value="PRiA4_ORF3"/>
    <property type="match status" value="1"/>
</dbReference>
<dbReference type="OrthoDB" id="9801392at2"/>
<dbReference type="RefSeq" id="WP_113961237.1">
    <property type="nucleotide sequence ID" value="NZ_QNRR01000012.1"/>
</dbReference>
<evidence type="ECO:0000259" key="1">
    <source>
        <dbReference type="Pfam" id="PF07929"/>
    </source>
</evidence>
<sequence length="137" mass="15997">MTEHHFTLQYDTFKAELVLGGDWSLYEFAEFIIKTVKFDLDHAFEFCNNLKNPYASKERYTLFADIGEGEGEAGVHETLVSAVFRSRKKMVFHFDFGDDWFFLITCTAVKESKGKRRFRKVVAKSGRPPVQYPDYDE</sequence>
<feature type="domain" description="Plasmid pRiA4b Orf3-like" evidence="1">
    <location>
        <begin position="17"/>
        <end position="123"/>
    </location>
</feature>
<keyword evidence="3" id="KW-1185">Reference proteome</keyword>
<dbReference type="SUPFAM" id="SSF159941">
    <property type="entry name" value="MM3350-like"/>
    <property type="match status" value="1"/>
</dbReference>
<comment type="caution">
    <text evidence="2">The sequence shown here is derived from an EMBL/GenBank/DDBJ whole genome shotgun (WGS) entry which is preliminary data.</text>
</comment>
<dbReference type="Proteomes" id="UP000253426">
    <property type="component" value="Unassembled WGS sequence"/>
</dbReference>
<dbReference type="AlphaFoldDB" id="A0A366H7T1"/>
<proteinExistence type="predicted"/>
<protein>
    <submittedName>
        <fullName evidence="2">PRiA4b ORF-3-like protein</fullName>
    </submittedName>
</protein>
<accession>A0A366H7T1</accession>
<reference evidence="2 3" key="1">
    <citation type="submission" date="2018-06" db="EMBL/GenBank/DDBJ databases">
        <title>Genomic Encyclopedia of Type Strains, Phase IV (KMG-IV): sequencing the most valuable type-strain genomes for metagenomic binning, comparative biology and taxonomic classification.</title>
        <authorList>
            <person name="Goeker M."/>
        </authorList>
    </citation>
    <scope>NUCLEOTIDE SEQUENCE [LARGE SCALE GENOMIC DNA]</scope>
    <source>
        <strain evidence="2 3">DSM 25532</strain>
    </source>
</reference>
<evidence type="ECO:0000313" key="2">
    <source>
        <dbReference type="EMBL" id="RBP38116.1"/>
    </source>
</evidence>
<name>A0A366H7T1_9BACT</name>